<feature type="transmembrane region" description="Helical" evidence="6">
    <location>
        <begin position="133"/>
        <end position="156"/>
    </location>
</feature>
<keyword evidence="5 6" id="KW-0472">Membrane</keyword>
<dbReference type="AlphaFoldDB" id="A0A5B2THM5"/>
<organism evidence="7 8">
    <name type="scientific">Teichococcus oryzae</name>
    <dbReference type="NCBI Taxonomy" id="1608942"/>
    <lineage>
        <taxon>Bacteria</taxon>
        <taxon>Pseudomonadati</taxon>
        <taxon>Pseudomonadota</taxon>
        <taxon>Alphaproteobacteria</taxon>
        <taxon>Acetobacterales</taxon>
        <taxon>Roseomonadaceae</taxon>
        <taxon>Roseomonas</taxon>
    </lineage>
</organism>
<proteinExistence type="inferred from homology"/>
<dbReference type="PANTHER" id="PTHR21716">
    <property type="entry name" value="TRANSMEMBRANE PROTEIN"/>
    <property type="match status" value="1"/>
</dbReference>
<keyword evidence="4 6" id="KW-1133">Transmembrane helix</keyword>
<evidence type="ECO:0000256" key="6">
    <source>
        <dbReference type="SAM" id="Phobius"/>
    </source>
</evidence>
<dbReference type="Pfam" id="PF01594">
    <property type="entry name" value="AI-2E_transport"/>
    <property type="match status" value="1"/>
</dbReference>
<gene>
    <name evidence="7" type="ORF">F0Q34_11710</name>
</gene>
<feature type="transmembrane region" description="Helical" evidence="6">
    <location>
        <begin position="55"/>
        <end position="77"/>
    </location>
</feature>
<feature type="transmembrane region" description="Helical" evidence="6">
    <location>
        <begin position="243"/>
        <end position="265"/>
    </location>
</feature>
<evidence type="ECO:0000256" key="4">
    <source>
        <dbReference type="ARBA" id="ARBA00022989"/>
    </source>
</evidence>
<evidence type="ECO:0000256" key="2">
    <source>
        <dbReference type="ARBA" id="ARBA00009773"/>
    </source>
</evidence>
<protein>
    <submittedName>
        <fullName evidence="7">AI-2E family transporter</fullName>
    </submittedName>
</protein>
<feature type="transmembrane region" description="Helical" evidence="6">
    <location>
        <begin position="290"/>
        <end position="319"/>
    </location>
</feature>
<evidence type="ECO:0000313" key="7">
    <source>
        <dbReference type="EMBL" id="KAA2213280.1"/>
    </source>
</evidence>
<comment type="caution">
    <text evidence="7">The sequence shown here is derived from an EMBL/GenBank/DDBJ whole genome shotgun (WGS) entry which is preliminary data.</text>
</comment>
<comment type="subcellular location">
    <subcellularLocation>
        <location evidence="1">Membrane</location>
        <topology evidence="1">Multi-pass membrane protein</topology>
    </subcellularLocation>
</comment>
<accession>A0A5B2THM5</accession>
<dbReference type="RefSeq" id="WP_149812392.1">
    <property type="nucleotide sequence ID" value="NZ_VUKA01000004.1"/>
</dbReference>
<evidence type="ECO:0000256" key="3">
    <source>
        <dbReference type="ARBA" id="ARBA00022692"/>
    </source>
</evidence>
<keyword evidence="8" id="KW-1185">Reference proteome</keyword>
<dbReference type="InterPro" id="IPR002549">
    <property type="entry name" value="AI-2E-like"/>
</dbReference>
<feature type="transmembrane region" description="Helical" evidence="6">
    <location>
        <begin position="208"/>
        <end position="231"/>
    </location>
</feature>
<dbReference type="EMBL" id="VUKA01000004">
    <property type="protein sequence ID" value="KAA2213280.1"/>
    <property type="molecule type" value="Genomic_DNA"/>
</dbReference>
<reference evidence="7 8" key="1">
    <citation type="journal article" date="2015" name="Int. J. Syst. Evol. Microbiol.">
        <title>Roseomonas oryzae sp. nov., isolated from paddy rhizosphere soil.</title>
        <authorList>
            <person name="Ramaprasad E.V."/>
            <person name="Sasikala Ch."/>
            <person name="Ramana Ch.V."/>
        </authorList>
    </citation>
    <scope>NUCLEOTIDE SEQUENCE [LARGE SCALE GENOMIC DNA]</scope>
    <source>
        <strain evidence="7 8">KCTC 42542</strain>
    </source>
</reference>
<dbReference type="PANTHER" id="PTHR21716:SF62">
    <property type="entry name" value="TRANSPORT PROTEIN YDBI-RELATED"/>
    <property type="match status" value="1"/>
</dbReference>
<name>A0A5B2THM5_9PROT</name>
<comment type="similarity">
    <text evidence="2">Belongs to the autoinducer-2 exporter (AI-2E) (TC 2.A.86) family.</text>
</comment>
<dbReference type="OrthoDB" id="5761230at2"/>
<sequence>MTRRTVSLLVFAALLLLLLWLVPQVPLLVFAAALLGVFLHGGSQLLRRVLPVSNGAGVLLVVLLLLLLGAAFGLLAARPMADQFSELWRQVPEAARRLTARLENYSWGQQILESLRPGNLSLPQGGGAGAVSALNVTFGALGNFVLVIFLGLYFAIDPQLYRRGIEAMLAPSLRPKARRIAEEAAETLRGWLGAQMISMAVVGVMTGIGLWLVGVPLAPVLGVLSAVLAFIPTIGPVMAAVPGVLLGLAGGFSGAVAVIAVYLAVQSVESYLITPFVQKRSVDLPEAATIISLVAFGLLYGFLGMLLATPMAALLLMLVRRLYVEDYLDREPLPERLTPPG</sequence>
<dbReference type="Proteomes" id="UP000322110">
    <property type="component" value="Unassembled WGS sequence"/>
</dbReference>
<dbReference type="GO" id="GO:0016020">
    <property type="term" value="C:membrane"/>
    <property type="evidence" value="ECO:0007669"/>
    <property type="project" value="UniProtKB-SubCell"/>
</dbReference>
<dbReference type="GO" id="GO:0055085">
    <property type="term" value="P:transmembrane transport"/>
    <property type="evidence" value="ECO:0007669"/>
    <property type="project" value="TreeGrafter"/>
</dbReference>
<evidence type="ECO:0000256" key="5">
    <source>
        <dbReference type="ARBA" id="ARBA00023136"/>
    </source>
</evidence>
<evidence type="ECO:0000313" key="8">
    <source>
        <dbReference type="Proteomes" id="UP000322110"/>
    </source>
</evidence>
<evidence type="ECO:0000256" key="1">
    <source>
        <dbReference type="ARBA" id="ARBA00004141"/>
    </source>
</evidence>
<keyword evidence="3 6" id="KW-0812">Transmembrane</keyword>